<keyword evidence="2" id="KW-1185">Reference proteome</keyword>
<accession>A0A2T0K244</accession>
<dbReference type="AlphaFoldDB" id="A0A2T0K244"/>
<dbReference type="EMBL" id="PVMZ01000018">
    <property type="protein sequence ID" value="PRX16854.1"/>
    <property type="molecule type" value="Genomic_DNA"/>
</dbReference>
<protein>
    <submittedName>
        <fullName evidence="1">Uncharacterized protein</fullName>
    </submittedName>
</protein>
<evidence type="ECO:0000313" key="1">
    <source>
        <dbReference type="EMBL" id="PRX16854.1"/>
    </source>
</evidence>
<reference evidence="1 2" key="1">
    <citation type="submission" date="2018-03" db="EMBL/GenBank/DDBJ databases">
        <title>Genomic Encyclopedia of Archaeal and Bacterial Type Strains, Phase II (KMG-II): from individual species to whole genera.</title>
        <authorList>
            <person name="Goeker M."/>
        </authorList>
    </citation>
    <scope>NUCLEOTIDE SEQUENCE [LARGE SCALE GENOMIC DNA]</scope>
    <source>
        <strain evidence="1 2">DSM 43146</strain>
    </source>
</reference>
<name>A0A2T0K244_9ACTN</name>
<organism evidence="1 2">
    <name type="scientific">Actinoplanes italicus</name>
    <dbReference type="NCBI Taxonomy" id="113567"/>
    <lineage>
        <taxon>Bacteria</taxon>
        <taxon>Bacillati</taxon>
        <taxon>Actinomycetota</taxon>
        <taxon>Actinomycetes</taxon>
        <taxon>Micromonosporales</taxon>
        <taxon>Micromonosporaceae</taxon>
        <taxon>Actinoplanes</taxon>
    </lineage>
</organism>
<sequence length="105" mass="11465">MRSVAVLTLDAAGQEAWLGRAFNGTAVAVAELEIEFDEGFALLPSFVARGWLDEAALPALTRLDEHLDAMSGDHNRHLWQVEALATRAEWAQARDLARAALILLV</sequence>
<gene>
    <name evidence="1" type="ORF">CLV67_118185</name>
</gene>
<comment type="caution">
    <text evidence="1">The sequence shown here is derived from an EMBL/GenBank/DDBJ whole genome shotgun (WGS) entry which is preliminary data.</text>
</comment>
<evidence type="ECO:0000313" key="2">
    <source>
        <dbReference type="Proteomes" id="UP000239415"/>
    </source>
</evidence>
<proteinExistence type="predicted"/>
<dbReference type="Proteomes" id="UP000239415">
    <property type="component" value="Unassembled WGS sequence"/>
</dbReference>